<feature type="compositionally biased region" description="Polar residues" evidence="1">
    <location>
        <begin position="15"/>
        <end position="24"/>
    </location>
</feature>
<feature type="region of interest" description="Disordered" evidence="1">
    <location>
        <begin position="1"/>
        <end position="47"/>
    </location>
</feature>
<feature type="compositionally biased region" description="Basic and acidic residues" evidence="1">
    <location>
        <begin position="33"/>
        <end position="42"/>
    </location>
</feature>
<evidence type="ECO:0000313" key="2">
    <source>
        <dbReference type="EMBL" id="KAK8484392.1"/>
    </source>
</evidence>
<keyword evidence="3" id="KW-1185">Reference proteome</keyword>
<reference evidence="2 3" key="1">
    <citation type="journal article" date="2024" name="G3 (Bethesda)">
        <title>Genome assembly of Hibiscus sabdariffa L. provides insights into metabolisms of medicinal natural products.</title>
        <authorList>
            <person name="Kim T."/>
        </authorList>
    </citation>
    <scope>NUCLEOTIDE SEQUENCE [LARGE SCALE GENOMIC DNA]</scope>
    <source>
        <strain evidence="2">TK-2024</strain>
        <tissue evidence="2">Old leaves</tissue>
    </source>
</reference>
<name>A0ABR1ZUK6_9ROSI</name>
<sequence>MEIQHAPRKRDLAETSISKSSSLAIETPSKKSINSDERRKAEGSGCEVNRSIGEAELLGGPPKKLVDNSKISQPDKINKLSGGNIDFPFDSPKKFGPGRVKVVEEVTGVGEVMATDPRRAIILDDLNCMGFNKKDLDPNNDVAVEFDVEMVHETVLAGNFESWAKGVNSLNNPKNKGLDEVIVDEAESMDFTLKNANGNMNFSEF</sequence>
<comment type="caution">
    <text evidence="2">The sequence shown here is derived from an EMBL/GenBank/DDBJ whole genome shotgun (WGS) entry which is preliminary data.</text>
</comment>
<dbReference type="EMBL" id="JBBPBN010000576">
    <property type="protein sequence ID" value="KAK8484392.1"/>
    <property type="molecule type" value="Genomic_DNA"/>
</dbReference>
<dbReference type="Proteomes" id="UP001396334">
    <property type="component" value="Unassembled WGS sequence"/>
</dbReference>
<accession>A0ABR1ZUK6</accession>
<evidence type="ECO:0000313" key="3">
    <source>
        <dbReference type="Proteomes" id="UP001396334"/>
    </source>
</evidence>
<gene>
    <name evidence="2" type="ORF">V6N11_001650</name>
</gene>
<organism evidence="2 3">
    <name type="scientific">Hibiscus sabdariffa</name>
    <name type="common">roselle</name>
    <dbReference type="NCBI Taxonomy" id="183260"/>
    <lineage>
        <taxon>Eukaryota</taxon>
        <taxon>Viridiplantae</taxon>
        <taxon>Streptophyta</taxon>
        <taxon>Embryophyta</taxon>
        <taxon>Tracheophyta</taxon>
        <taxon>Spermatophyta</taxon>
        <taxon>Magnoliopsida</taxon>
        <taxon>eudicotyledons</taxon>
        <taxon>Gunneridae</taxon>
        <taxon>Pentapetalae</taxon>
        <taxon>rosids</taxon>
        <taxon>malvids</taxon>
        <taxon>Malvales</taxon>
        <taxon>Malvaceae</taxon>
        <taxon>Malvoideae</taxon>
        <taxon>Hibiscus</taxon>
    </lineage>
</organism>
<proteinExistence type="predicted"/>
<protein>
    <submittedName>
        <fullName evidence="2">Uncharacterized protein</fullName>
    </submittedName>
</protein>
<evidence type="ECO:0000256" key="1">
    <source>
        <dbReference type="SAM" id="MobiDB-lite"/>
    </source>
</evidence>